<dbReference type="Proteomes" id="UP001143856">
    <property type="component" value="Unassembled WGS sequence"/>
</dbReference>
<name>A0ACC1P6N0_9PEZI</name>
<comment type="caution">
    <text evidence="1">The sequence shown here is derived from an EMBL/GenBank/DDBJ whole genome shotgun (WGS) entry which is preliminary data.</text>
</comment>
<evidence type="ECO:0000313" key="2">
    <source>
        <dbReference type="Proteomes" id="UP001143856"/>
    </source>
</evidence>
<proteinExistence type="predicted"/>
<organism evidence="1 2">
    <name type="scientific">Xylaria curta</name>
    <dbReference type="NCBI Taxonomy" id="42375"/>
    <lineage>
        <taxon>Eukaryota</taxon>
        <taxon>Fungi</taxon>
        <taxon>Dikarya</taxon>
        <taxon>Ascomycota</taxon>
        <taxon>Pezizomycotina</taxon>
        <taxon>Sordariomycetes</taxon>
        <taxon>Xylariomycetidae</taxon>
        <taxon>Xylariales</taxon>
        <taxon>Xylariaceae</taxon>
        <taxon>Xylaria</taxon>
    </lineage>
</organism>
<keyword evidence="2" id="KW-1185">Reference proteome</keyword>
<gene>
    <name evidence="1" type="ORF">NUW58_g4971</name>
</gene>
<protein>
    <submittedName>
        <fullName evidence="1">Uncharacterized protein</fullName>
    </submittedName>
</protein>
<reference evidence="1" key="1">
    <citation type="submission" date="2022-10" db="EMBL/GenBank/DDBJ databases">
        <title>Genome Sequence of Xylaria curta.</title>
        <authorList>
            <person name="Buettner E."/>
        </authorList>
    </citation>
    <scope>NUCLEOTIDE SEQUENCE</scope>
    <source>
        <strain evidence="1">Babe10</strain>
    </source>
</reference>
<sequence>MFLCWKHRDEKNRMATFDPATGKTQSPQACSSCRARKVKCIWDRGGCERCKTSGRECTFEANSRRKSKNEDRTSHAGTGNKRRTLKTIAGVDMATNQADKPTWPSSPTSSVSASGQNMNEHGHFSAMTAAVARIENPIMSSPSNDTDLLRMFSTIAQTNAESMFLISPTELDVTADGSFSLEKDRVPNITTGLETEEALMFDVLVTTPWEELGYASNTAHERQSSDSESCQCLHRLVVLVDEIESIVHRNHLGSLDSALAANKEALGCGAQMLNCIDCIRRVENMIILVLAVDKAVRMCSRVAEVCYAGLPTCRGGSSTKKHTTLETPLLLSLQTQLQSTGNDNTDQNYIRQDLDGNNNPSMRVYSIDTSDEYFFIIAGILRFQLLQLSSLTTQFRRVTAPLASETINQRLAACAGAVEDMLSKAGLSTAETANVEDMQNF</sequence>
<evidence type="ECO:0000313" key="1">
    <source>
        <dbReference type="EMBL" id="KAJ2986552.1"/>
    </source>
</evidence>
<dbReference type="EMBL" id="JAPDGR010000929">
    <property type="protein sequence ID" value="KAJ2986552.1"/>
    <property type="molecule type" value="Genomic_DNA"/>
</dbReference>
<accession>A0ACC1P6N0</accession>